<gene>
    <name evidence="2" type="ORF">PAUS00366_LOCUS22590</name>
</gene>
<feature type="region of interest" description="Disordered" evidence="1">
    <location>
        <begin position="34"/>
        <end position="76"/>
    </location>
</feature>
<dbReference type="AlphaFoldDB" id="A0A7S4AX42"/>
<reference evidence="2" key="1">
    <citation type="submission" date="2021-01" db="EMBL/GenBank/DDBJ databases">
        <authorList>
            <person name="Corre E."/>
            <person name="Pelletier E."/>
            <person name="Niang G."/>
            <person name="Scheremetjew M."/>
            <person name="Finn R."/>
            <person name="Kale V."/>
            <person name="Holt S."/>
            <person name="Cochrane G."/>
            <person name="Meng A."/>
            <person name="Brown T."/>
            <person name="Cohen L."/>
        </authorList>
    </citation>
    <scope>NUCLEOTIDE SEQUENCE</scope>
    <source>
        <strain evidence="2">10249 10 AB</strain>
    </source>
</reference>
<feature type="compositionally biased region" description="Basic and acidic residues" evidence="1">
    <location>
        <begin position="49"/>
        <end position="61"/>
    </location>
</feature>
<feature type="region of interest" description="Disordered" evidence="1">
    <location>
        <begin position="147"/>
        <end position="166"/>
    </location>
</feature>
<protein>
    <submittedName>
        <fullName evidence="2">Uncharacterized protein</fullName>
    </submittedName>
</protein>
<sequence length="190" mass="21986">MSSLQKENKDAGEFASAVLTGTVIGRTLQDALRSLSEEDTEDPATEYATKLDRPRGDGINEEKEDEGDHDTRPYENKKKIVRMDKQSMGRIIRSFQEAVTGSRICHEPDKDSAPRALLKGRCDYYNKYGQNWMVVMDQVRIKARPRKFTKRRRDKRPSLWDRDDDRTATTTKKELVVTEKIQLLAYRDIS</sequence>
<feature type="compositionally biased region" description="Basic and acidic residues" evidence="1">
    <location>
        <begin position="156"/>
        <end position="166"/>
    </location>
</feature>
<evidence type="ECO:0000256" key="1">
    <source>
        <dbReference type="SAM" id="MobiDB-lite"/>
    </source>
</evidence>
<evidence type="ECO:0000313" key="2">
    <source>
        <dbReference type="EMBL" id="CAE0729805.1"/>
    </source>
</evidence>
<dbReference type="EMBL" id="HBIX01034595">
    <property type="protein sequence ID" value="CAE0729805.1"/>
    <property type="molecule type" value="Transcribed_RNA"/>
</dbReference>
<name>A0A7S4AX42_9STRA</name>
<accession>A0A7S4AX42</accession>
<organism evidence="2">
    <name type="scientific">Pseudo-nitzschia australis</name>
    <dbReference type="NCBI Taxonomy" id="44445"/>
    <lineage>
        <taxon>Eukaryota</taxon>
        <taxon>Sar</taxon>
        <taxon>Stramenopiles</taxon>
        <taxon>Ochrophyta</taxon>
        <taxon>Bacillariophyta</taxon>
        <taxon>Bacillariophyceae</taxon>
        <taxon>Bacillariophycidae</taxon>
        <taxon>Bacillariales</taxon>
        <taxon>Bacillariaceae</taxon>
        <taxon>Pseudo-nitzschia</taxon>
    </lineage>
</organism>
<proteinExistence type="predicted"/>